<proteinExistence type="predicted"/>
<reference evidence="3" key="1">
    <citation type="journal article" date="2017" name="Nat. Ecol. Evol.">
        <title>Genome expansion and lineage-specific genetic innovations in the forest pathogenic fungi Armillaria.</title>
        <authorList>
            <person name="Sipos G."/>
            <person name="Prasanna A.N."/>
            <person name="Walter M.C."/>
            <person name="O'Connor E."/>
            <person name="Balint B."/>
            <person name="Krizsan K."/>
            <person name="Kiss B."/>
            <person name="Hess J."/>
            <person name="Varga T."/>
            <person name="Slot J."/>
            <person name="Riley R."/>
            <person name="Boka B."/>
            <person name="Rigling D."/>
            <person name="Barry K."/>
            <person name="Lee J."/>
            <person name="Mihaltcheva S."/>
            <person name="LaButti K."/>
            <person name="Lipzen A."/>
            <person name="Waldron R."/>
            <person name="Moloney N.M."/>
            <person name="Sperisen C."/>
            <person name="Kredics L."/>
            <person name="Vagvoelgyi C."/>
            <person name="Patrignani A."/>
            <person name="Fitzpatrick D."/>
            <person name="Nagy I."/>
            <person name="Doyle S."/>
            <person name="Anderson J.B."/>
            <person name="Grigoriev I.V."/>
            <person name="Gueldener U."/>
            <person name="Muensterkoetter M."/>
            <person name="Nagy L.G."/>
        </authorList>
    </citation>
    <scope>NUCLEOTIDE SEQUENCE [LARGE SCALE GENOMIC DNA]</scope>
    <source>
        <strain evidence="3">Ar21-2</strain>
    </source>
</reference>
<feature type="domain" description="Thioesterase" evidence="1">
    <location>
        <begin position="21"/>
        <end position="138"/>
    </location>
</feature>
<dbReference type="InParanoid" id="A0A2H3D1K3"/>
<sequence length="234" mass="26707">MKFAEPGETIVKLGKGKGEPPLIVLHGGGGLAFDFRSYPEKFRTAVWALQVTPDAPMTTLKDLVAFYRRKIKEKQPKGPYRFAGYSSSSILAFYMAKEFERNDDVISQLVMLDHLPSLFLHQIPPEGPNRREEFIRAGIEVIFERERWFAYTSTCDEYSPDIEQWMESMKDVRAPIMVYVTEKGAKRIPIPEEEREDLGASRWLPGARVVRVPGGHMNFLLHDLVIGGLQEGYL</sequence>
<keyword evidence="2" id="KW-0378">Hydrolase</keyword>
<dbReference type="InterPro" id="IPR029058">
    <property type="entry name" value="AB_hydrolase_fold"/>
</dbReference>
<dbReference type="STRING" id="47427.A0A2H3D1K3"/>
<keyword evidence="3" id="KW-1185">Reference proteome</keyword>
<evidence type="ECO:0000313" key="3">
    <source>
        <dbReference type="Proteomes" id="UP000217790"/>
    </source>
</evidence>
<dbReference type="AlphaFoldDB" id="A0A2H3D1K3"/>
<dbReference type="GO" id="GO:0016787">
    <property type="term" value="F:hydrolase activity"/>
    <property type="evidence" value="ECO:0007669"/>
    <property type="project" value="UniProtKB-KW"/>
</dbReference>
<evidence type="ECO:0000259" key="1">
    <source>
        <dbReference type="Pfam" id="PF00975"/>
    </source>
</evidence>
<dbReference type="Pfam" id="PF00975">
    <property type="entry name" value="Thioesterase"/>
    <property type="match status" value="1"/>
</dbReference>
<organism evidence="2 3">
    <name type="scientific">Armillaria gallica</name>
    <name type="common">Bulbous honey fungus</name>
    <name type="synonym">Armillaria bulbosa</name>
    <dbReference type="NCBI Taxonomy" id="47427"/>
    <lineage>
        <taxon>Eukaryota</taxon>
        <taxon>Fungi</taxon>
        <taxon>Dikarya</taxon>
        <taxon>Basidiomycota</taxon>
        <taxon>Agaricomycotina</taxon>
        <taxon>Agaricomycetes</taxon>
        <taxon>Agaricomycetidae</taxon>
        <taxon>Agaricales</taxon>
        <taxon>Marasmiineae</taxon>
        <taxon>Physalacriaceae</taxon>
        <taxon>Armillaria</taxon>
    </lineage>
</organism>
<dbReference type="Gene3D" id="3.40.50.1820">
    <property type="entry name" value="alpha/beta hydrolase"/>
    <property type="match status" value="1"/>
</dbReference>
<protein>
    <submittedName>
        <fullName evidence="2">Alpha/beta-hydrolase</fullName>
    </submittedName>
</protein>
<gene>
    <name evidence="2" type="ORF">ARMGADRAFT_1084947</name>
</gene>
<name>A0A2H3D1K3_ARMGA</name>
<evidence type="ECO:0000313" key="2">
    <source>
        <dbReference type="EMBL" id="PBK87970.1"/>
    </source>
</evidence>
<dbReference type="InterPro" id="IPR001031">
    <property type="entry name" value="Thioesterase"/>
</dbReference>
<accession>A0A2H3D1K3</accession>
<dbReference type="SUPFAM" id="SSF53474">
    <property type="entry name" value="alpha/beta-Hydrolases"/>
    <property type="match status" value="1"/>
</dbReference>
<dbReference type="OrthoDB" id="3009719at2759"/>
<dbReference type="Proteomes" id="UP000217790">
    <property type="component" value="Unassembled WGS sequence"/>
</dbReference>
<dbReference type="EMBL" id="KZ293675">
    <property type="protein sequence ID" value="PBK87970.1"/>
    <property type="molecule type" value="Genomic_DNA"/>
</dbReference>